<dbReference type="Pfam" id="PF21307">
    <property type="entry name" value="Glyco_hydro_95_C"/>
    <property type="match status" value="1"/>
</dbReference>
<feature type="region of interest" description="Disordered" evidence="1">
    <location>
        <begin position="680"/>
        <end position="702"/>
    </location>
</feature>
<proteinExistence type="predicted"/>
<dbReference type="Pfam" id="PF22124">
    <property type="entry name" value="Glyco_hydro_95_cat"/>
    <property type="match status" value="1"/>
</dbReference>
<accession>A0A9P9Z742</accession>
<dbReference type="InterPro" id="IPR008928">
    <property type="entry name" value="6-hairpin_glycosidase_sf"/>
</dbReference>
<keyword evidence="2" id="KW-0472">Membrane</keyword>
<gene>
    <name evidence="5" type="ORF">LUZ63_021505</name>
</gene>
<dbReference type="PANTHER" id="PTHR31084">
    <property type="entry name" value="ALPHA-L-FUCOSIDASE 2"/>
    <property type="match status" value="1"/>
</dbReference>
<feature type="region of interest" description="Disordered" evidence="1">
    <location>
        <begin position="619"/>
        <end position="648"/>
    </location>
</feature>
<dbReference type="Proteomes" id="UP001151287">
    <property type="component" value="Unassembled WGS sequence"/>
</dbReference>
<dbReference type="GO" id="GO:0005975">
    <property type="term" value="P:carbohydrate metabolic process"/>
    <property type="evidence" value="ECO:0007669"/>
    <property type="project" value="InterPro"/>
</dbReference>
<organism evidence="5 6">
    <name type="scientific">Rhynchospora breviuscula</name>
    <dbReference type="NCBI Taxonomy" id="2022672"/>
    <lineage>
        <taxon>Eukaryota</taxon>
        <taxon>Viridiplantae</taxon>
        <taxon>Streptophyta</taxon>
        <taxon>Embryophyta</taxon>
        <taxon>Tracheophyta</taxon>
        <taxon>Spermatophyta</taxon>
        <taxon>Magnoliopsida</taxon>
        <taxon>Liliopsida</taxon>
        <taxon>Poales</taxon>
        <taxon>Cyperaceae</taxon>
        <taxon>Cyperoideae</taxon>
        <taxon>Rhynchosporeae</taxon>
        <taxon>Rhynchospora</taxon>
    </lineage>
</organism>
<dbReference type="InterPro" id="IPR054363">
    <property type="entry name" value="GH95_cat"/>
</dbReference>
<dbReference type="GO" id="GO:0004560">
    <property type="term" value="F:alpha-L-fucosidase activity"/>
    <property type="evidence" value="ECO:0007669"/>
    <property type="project" value="TreeGrafter"/>
</dbReference>
<feature type="compositionally biased region" description="Low complexity" evidence="1">
    <location>
        <begin position="638"/>
        <end position="648"/>
    </location>
</feature>
<keyword evidence="6" id="KW-1185">Reference proteome</keyword>
<evidence type="ECO:0000259" key="4">
    <source>
        <dbReference type="Pfam" id="PF22124"/>
    </source>
</evidence>
<dbReference type="SUPFAM" id="SSF48208">
    <property type="entry name" value="Six-hairpin glycosidases"/>
    <property type="match status" value="1"/>
</dbReference>
<dbReference type="PANTHER" id="PTHR31084:SF0">
    <property type="entry name" value="ALPHA-L-FUCOSIDASE 2"/>
    <property type="match status" value="1"/>
</dbReference>
<feature type="compositionally biased region" description="Basic and acidic residues" evidence="1">
    <location>
        <begin position="688"/>
        <end position="702"/>
    </location>
</feature>
<protein>
    <submittedName>
        <fullName evidence="5">Uncharacterized protein</fullName>
    </submittedName>
</protein>
<feature type="domain" description="Glycosyl hydrolase family 95 catalytic" evidence="4">
    <location>
        <begin position="201"/>
        <end position="440"/>
    </location>
</feature>
<comment type="caution">
    <text evidence="5">The sequence shown here is derived from an EMBL/GenBank/DDBJ whole genome shotgun (WGS) entry which is preliminary data.</text>
</comment>
<feature type="compositionally biased region" description="Basic and acidic residues" evidence="1">
    <location>
        <begin position="508"/>
        <end position="523"/>
    </location>
</feature>
<evidence type="ECO:0000256" key="1">
    <source>
        <dbReference type="SAM" id="MobiDB-lite"/>
    </source>
</evidence>
<dbReference type="AlphaFoldDB" id="A0A9P9Z742"/>
<keyword evidence="2" id="KW-1133">Transmembrane helix</keyword>
<dbReference type="Gene3D" id="2.70.98.50">
    <property type="entry name" value="putative glycoside hydrolase family protein from bacillus halodurans"/>
    <property type="match status" value="1"/>
</dbReference>
<feature type="region of interest" description="Disordered" evidence="1">
    <location>
        <begin position="508"/>
        <end position="535"/>
    </location>
</feature>
<feature type="transmembrane region" description="Helical" evidence="2">
    <location>
        <begin position="655"/>
        <end position="678"/>
    </location>
</feature>
<dbReference type="InterPro" id="IPR012341">
    <property type="entry name" value="6hp_glycosidase-like_sf"/>
</dbReference>
<name>A0A9P9Z742_9POAL</name>
<evidence type="ECO:0000313" key="6">
    <source>
        <dbReference type="Proteomes" id="UP001151287"/>
    </source>
</evidence>
<reference evidence="5" key="1">
    <citation type="journal article" date="2022" name="Cell">
        <title>Repeat-based holocentromeres influence genome architecture and karyotype evolution.</title>
        <authorList>
            <person name="Hofstatter P.G."/>
            <person name="Thangavel G."/>
            <person name="Lux T."/>
            <person name="Neumann P."/>
            <person name="Vondrak T."/>
            <person name="Novak P."/>
            <person name="Zhang M."/>
            <person name="Costa L."/>
            <person name="Castellani M."/>
            <person name="Scott A."/>
            <person name="Toegelov H."/>
            <person name="Fuchs J."/>
            <person name="Mata-Sucre Y."/>
            <person name="Dias Y."/>
            <person name="Vanzela A.L.L."/>
            <person name="Huettel B."/>
            <person name="Almeida C.C.S."/>
            <person name="Simkova H."/>
            <person name="Souza G."/>
            <person name="Pedrosa-Harand A."/>
            <person name="Macas J."/>
            <person name="Mayer K.F.X."/>
            <person name="Houben A."/>
            <person name="Marques A."/>
        </authorList>
    </citation>
    <scope>NUCLEOTIDE SEQUENCE</scope>
    <source>
        <strain evidence="5">RhyBre1mFocal</strain>
    </source>
</reference>
<dbReference type="Gene3D" id="1.50.10.10">
    <property type="match status" value="1"/>
</dbReference>
<sequence length="702" mass="75734">MRPWRRSSTPTESIAADQNGLVVSGARTITLILDARTDYRMSAADGWRGEAPEAKIERAIAAASARSWDDLYAAHVAEVEELMARAHVEWGRSEDAVLALPTDKRLARYGSGASDPTLEQTLYAYGRYLLFSSSKPDGLPANLQGLWIDTNYPAWASDYHTNINVQMNYWAAETSDLPESHLALARFIEQVAVPSRVATRNAFGANHLYEHWSFSQDDEYLRNLAYPLIKEICEFWEDRLNELSDGTLVSPDGWSPEHGPREDGVMHDQQLVWDLFQNYVEVATALGIDDDYRAKVAGLRDRLAGNKIGSWGQLQEWQTDRDDPNDLHRHTSHLFAVYPGRQITPETPELAAAALVSLKARCGDRGDAPFTPATVAGDSRRSWTWPWRAAIFARLGDAQRAGVMVRGLLTYNILQNLWANHPPFQMDGNFGISGAIIEMLLQSHNGVIRLLPALPSEWAASGSFTGLRARGGYRVSCTWRDGKIQTYDIVADRAKEARPVLVVVDGQRRRIRPADPRTGKPQRDLGPADSPAPSDAALTLSASTVKVGDTVTLDLTGFEPSSDIAVELHSTPQPLGTVRTDALGAGRLSFVVPVVEAGAHDVVASDAWGGQVTARLSVASSAPSPGVEQPGAGGGGKPSVSQSGSGSGSLAATGGVFSTVLAGVGLAASAAGGGLALLRRKARTRQQAHGDVESADIDRPAT</sequence>
<feature type="domain" description="Alpha fucosidase A-like C-terminal" evidence="3">
    <location>
        <begin position="442"/>
        <end position="497"/>
    </location>
</feature>
<evidence type="ECO:0000313" key="5">
    <source>
        <dbReference type="EMBL" id="KAJ1683278.1"/>
    </source>
</evidence>
<dbReference type="EMBL" id="JAMQYH010000305">
    <property type="protein sequence ID" value="KAJ1683278.1"/>
    <property type="molecule type" value="Genomic_DNA"/>
</dbReference>
<dbReference type="InterPro" id="IPR049053">
    <property type="entry name" value="AFCA-like_C"/>
</dbReference>
<keyword evidence="2" id="KW-0812">Transmembrane</keyword>
<evidence type="ECO:0000259" key="3">
    <source>
        <dbReference type="Pfam" id="PF21307"/>
    </source>
</evidence>
<dbReference type="OrthoDB" id="2848340at2759"/>
<evidence type="ECO:0000256" key="2">
    <source>
        <dbReference type="SAM" id="Phobius"/>
    </source>
</evidence>